<organism evidence="1 2">
    <name type="scientific">Dryococelus australis</name>
    <dbReference type="NCBI Taxonomy" id="614101"/>
    <lineage>
        <taxon>Eukaryota</taxon>
        <taxon>Metazoa</taxon>
        <taxon>Ecdysozoa</taxon>
        <taxon>Arthropoda</taxon>
        <taxon>Hexapoda</taxon>
        <taxon>Insecta</taxon>
        <taxon>Pterygota</taxon>
        <taxon>Neoptera</taxon>
        <taxon>Polyneoptera</taxon>
        <taxon>Phasmatodea</taxon>
        <taxon>Verophasmatodea</taxon>
        <taxon>Anareolatae</taxon>
        <taxon>Phasmatidae</taxon>
        <taxon>Eurycanthinae</taxon>
        <taxon>Dryococelus</taxon>
    </lineage>
</organism>
<evidence type="ECO:0000313" key="1">
    <source>
        <dbReference type="EMBL" id="KAJ8870191.1"/>
    </source>
</evidence>
<comment type="caution">
    <text evidence="1">The sequence shown here is derived from an EMBL/GenBank/DDBJ whole genome shotgun (WGS) entry which is preliminary data.</text>
</comment>
<evidence type="ECO:0000313" key="2">
    <source>
        <dbReference type="Proteomes" id="UP001159363"/>
    </source>
</evidence>
<reference evidence="1 2" key="1">
    <citation type="submission" date="2023-02" db="EMBL/GenBank/DDBJ databases">
        <title>LHISI_Scaffold_Assembly.</title>
        <authorList>
            <person name="Stuart O.P."/>
            <person name="Cleave R."/>
            <person name="Magrath M.J.L."/>
            <person name="Mikheyev A.S."/>
        </authorList>
    </citation>
    <scope>NUCLEOTIDE SEQUENCE [LARGE SCALE GENOMIC DNA]</scope>
    <source>
        <strain evidence="1">Daus_M_001</strain>
        <tissue evidence="1">Leg muscle</tissue>
    </source>
</reference>
<keyword evidence="2" id="KW-1185">Reference proteome</keyword>
<name>A0ABQ9GFA5_9NEOP</name>
<dbReference type="EMBL" id="JARBHB010000013">
    <property type="protein sequence ID" value="KAJ8870191.1"/>
    <property type="molecule type" value="Genomic_DNA"/>
</dbReference>
<gene>
    <name evidence="1" type="ORF">PR048_029207</name>
</gene>
<dbReference type="Proteomes" id="UP001159363">
    <property type="component" value="Chromosome 12"/>
</dbReference>
<accession>A0ABQ9GFA5</accession>
<protein>
    <submittedName>
        <fullName evidence="1">Uncharacterized protein</fullName>
    </submittedName>
</protein>
<proteinExistence type="predicted"/>
<sequence>MAIEGRGMSNIKDRVAHSREGWERSEAICTPVSSCHHLQLLTEAWTRWMYTSIAPSYTLGFARIVAIVDIRQRQVLCSLSQLDSAYERRQTTGTQKRADNARLVSCPAPQVLLRNFTHFASHASIAICCSRGSRWLMWLACSPPTKGDPGSLPGRVTPGFSNVGIEPEDAVGQRVSSGISRFPPPFHSGADPYSPQSPSSALKILMLRAVQISSLFPAACVHAVKLSLHEAEEYSGSGALAGLQKSVNEQPIAFYGVGEANFINRSHVVTHQQRVRSFAHHFNHGLKMSYRNFRLRPFFARLVCPRPCMLPECSSAKMKGWGNGRSPRKPTDQRHLPARFPFAKIREWPGRTFRTPFAVVGGEQANLSATAASLWDYKRANCSPLLEKLAADVLHLQARVFTPDFSVMSVGGGATKRTGDGMQGQENLEHSEKTNGKVVRVSTCDNPGVAVLGIKHVSLCGWKVDCTSNMRLRQSGRRNPSEASSLRPSTVLLPAIFRRGRKCSRPSEDEVRKSTRIPRAKIRFAWVVGECPIRYVTAALEKGGRTINQGARICYTKHPVAHTSALRRDIPFAARATDLGSIEFPHLSEEFSSRLLLYCGIERRTTREKRSARREKWPVGGKSVTASIRAVKSATGKLDYRAGCYVGIVLDDTVGRRVFSGISRFPALSFRRCFILTSITRIGSQDLESHSRVTFTNGRAPGCKTSRTYRWTVKVPMMRTNGDRASYEITLHTMTPGRLNVLPAIILLDSMPVDHVTIVVCGGAKVVLRAVVANSLHAVDLHRRLIWQHNLHSQDAAGFRAMCACLPLSIGANSELRQYYHDSYGVQYGEMTIRFHAALRWDPPRTCPTIRSADELVSEAYHTLEGCHRHNSTSLKDTLRRSYTDCSQICGKNCTYPLVTLFHSLAKHCYVQNWSCINNDPEMPQRAINGQCVEVGRWGWTESGVRWGWGEGGLAGSTLANNEYLVCSEERRGERDEGVLPRSREQILDRRSGYLICIVQRHDGNTASLARRSDEALGVRVSVARIAPSLLDLEHAVRPVRQLEMFIKGYAYRVSAA</sequence>